<dbReference type="CDD" id="cd02883">
    <property type="entry name" value="NUDIX_Hydrolase"/>
    <property type="match status" value="1"/>
</dbReference>
<evidence type="ECO:0000259" key="4">
    <source>
        <dbReference type="PROSITE" id="PS51462"/>
    </source>
</evidence>
<dbReference type="InterPro" id="IPR020476">
    <property type="entry name" value="Nudix_hydrolase"/>
</dbReference>
<dbReference type="Pfam" id="PF00293">
    <property type="entry name" value="NUDIX"/>
    <property type="match status" value="1"/>
</dbReference>
<gene>
    <name evidence="5" type="ORF">BFG57_16410</name>
</gene>
<evidence type="ECO:0000256" key="3">
    <source>
        <dbReference type="RuleBase" id="RU003476"/>
    </source>
</evidence>
<comment type="caution">
    <text evidence="5">The sequence shown here is derived from an EMBL/GenBank/DDBJ whole genome shotgun (WGS) entry which is preliminary data.</text>
</comment>
<proteinExistence type="inferred from homology"/>
<accession>A0A1E5LE57</accession>
<dbReference type="Proteomes" id="UP000095209">
    <property type="component" value="Unassembled WGS sequence"/>
</dbReference>
<dbReference type="GO" id="GO:0016787">
    <property type="term" value="F:hydrolase activity"/>
    <property type="evidence" value="ECO:0007669"/>
    <property type="project" value="UniProtKB-KW"/>
</dbReference>
<dbReference type="EMBL" id="MJEH01000031">
    <property type="protein sequence ID" value="OEH92356.1"/>
    <property type="molecule type" value="Genomic_DNA"/>
</dbReference>
<dbReference type="PANTHER" id="PTHR43736">
    <property type="entry name" value="ADP-RIBOSE PYROPHOSPHATASE"/>
    <property type="match status" value="1"/>
</dbReference>
<comment type="similarity">
    <text evidence="1 3">Belongs to the Nudix hydrolase family.</text>
</comment>
<dbReference type="Gene3D" id="3.90.79.10">
    <property type="entry name" value="Nucleoside Triphosphate Pyrophosphohydrolase"/>
    <property type="match status" value="1"/>
</dbReference>
<feature type="domain" description="Nudix hydrolase" evidence="4">
    <location>
        <begin position="5"/>
        <end position="132"/>
    </location>
</feature>
<evidence type="ECO:0000256" key="2">
    <source>
        <dbReference type="ARBA" id="ARBA00022801"/>
    </source>
</evidence>
<dbReference type="AlphaFoldDB" id="A0A1E5LE57"/>
<name>A0A1E5LE57_9BACI</name>
<keyword evidence="2 3" id="KW-0378">Hydrolase</keyword>
<dbReference type="InterPro" id="IPR020084">
    <property type="entry name" value="NUDIX_hydrolase_CS"/>
</dbReference>
<dbReference type="InterPro" id="IPR015797">
    <property type="entry name" value="NUDIX_hydrolase-like_dom_sf"/>
</dbReference>
<dbReference type="PANTHER" id="PTHR43736:SF1">
    <property type="entry name" value="DIHYDRONEOPTERIN TRIPHOSPHATE DIPHOSPHATASE"/>
    <property type="match status" value="1"/>
</dbReference>
<sequence length="151" mass="17248">MTQNGIVLVVCVSIIQDGKFLLIKENKRVAKNMWNFPSGRIEIGEDIFEAAHREVKEETGFEVKLTNTTGVYNFISSTDDQVILFHFIGELAGGSLTVDGEEIIDYAWVKITDFSKFDNQELRNANVLNQIVDNIIEEKYFDINAFHKQLK</sequence>
<evidence type="ECO:0000313" key="5">
    <source>
        <dbReference type="EMBL" id="OEH92356.1"/>
    </source>
</evidence>
<reference evidence="5 6" key="1">
    <citation type="submission" date="2016-08" db="EMBL/GenBank/DDBJ databases">
        <title>Genome of Bacillus solimangrovi GH2-4.</title>
        <authorList>
            <person name="Lim S."/>
            <person name="Kim B.-C."/>
        </authorList>
    </citation>
    <scope>NUCLEOTIDE SEQUENCE [LARGE SCALE GENOMIC DNA]</scope>
    <source>
        <strain evidence="5 6">GH2-4</strain>
    </source>
</reference>
<dbReference type="SUPFAM" id="SSF55811">
    <property type="entry name" value="Nudix"/>
    <property type="match status" value="1"/>
</dbReference>
<dbReference type="OrthoDB" id="9800077at2"/>
<evidence type="ECO:0000256" key="1">
    <source>
        <dbReference type="ARBA" id="ARBA00005582"/>
    </source>
</evidence>
<keyword evidence="6" id="KW-1185">Reference proteome</keyword>
<dbReference type="PROSITE" id="PS51462">
    <property type="entry name" value="NUDIX"/>
    <property type="match status" value="1"/>
</dbReference>
<dbReference type="InterPro" id="IPR000086">
    <property type="entry name" value="NUDIX_hydrolase_dom"/>
</dbReference>
<protein>
    <submittedName>
        <fullName evidence="5">DNA mismatch repair protein MutT</fullName>
    </submittedName>
</protein>
<dbReference type="PROSITE" id="PS00893">
    <property type="entry name" value="NUDIX_BOX"/>
    <property type="match status" value="1"/>
</dbReference>
<dbReference type="PRINTS" id="PR00502">
    <property type="entry name" value="NUDIXFAMILY"/>
</dbReference>
<dbReference type="STRING" id="1305675.BFG57_16410"/>
<evidence type="ECO:0000313" key="6">
    <source>
        <dbReference type="Proteomes" id="UP000095209"/>
    </source>
</evidence>
<organism evidence="5 6">
    <name type="scientific">Bacillus solimangrovi</name>
    <dbReference type="NCBI Taxonomy" id="1305675"/>
    <lineage>
        <taxon>Bacteria</taxon>
        <taxon>Bacillati</taxon>
        <taxon>Bacillota</taxon>
        <taxon>Bacilli</taxon>
        <taxon>Bacillales</taxon>
        <taxon>Bacillaceae</taxon>
        <taxon>Bacillus</taxon>
    </lineage>
</organism>